<organism evidence="2 3">
    <name type="scientific">Gigaspora margarita</name>
    <dbReference type="NCBI Taxonomy" id="4874"/>
    <lineage>
        <taxon>Eukaryota</taxon>
        <taxon>Fungi</taxon>
        <taxon>Fungi incertae sedis</taxon>
        <taxon>Mucoromycota</taxon>
        <taxon>Glomeromycotina</taxon>
        <taxon>Glomeromycetes</taxon>
        <taxon>Diversisporales</taxon>
        <taxon>Gigasporaceae</taxon>
        <taxon>Gigaspora</taxon>
    </lineage>
</organism>
<feature type="compositionally biased region" description="Low complexity" evidence="1">
    <location>
        <begin position="73"/>
        <end position="86"/>
    </location>
</feature>
<protein>
    <submittedName>
        <fullName evidence="2">29449_t:CDS:1</fullName>
    </submittedName>
</protein>
<proteinExistence type="predicted"/>
<evidence type="ECO:0000313" key="2">
    <source>
        <dbReference type="EMBL" id="CAG8837886.1"/>
    </source>
</evidence>
<dbReference type="Proteomes" id="UP000789901">
    <property type="component" value="Unassembled WGS sequence"/>
</dbReference>
<feature type="region of interest" description="Disordered" evidence="1">
    <location>
        <begin position="69"/>
        <end position="90"/>
    </location>
</feature>
<feature type="non-terminal residue" evidence="2">
    <location>
        <position position="1"/>
    </location>
</feature>
<reference evidence="2 3" key="1">
    <citation type="submission" date="2021-06" db="EMBL/GenBank/DDBJ databases">
        <authorList>
            <person name="Kallberg Y."/>
            <person name="Tangrot J."/>
            <person name="Rosling A."/>
        </authorList>
    </citation>
    <scope>NUCLEOTIDE SEQUENCE [LARGE SCALE GENOMIC DNA]</scope>
    <source>
        <strain evidence="2 3">120-4 pot B 10/14</strain>
    </source>
</reference>
<evidence type="ECO:0000313" key="3">
    <source>
        <dbReference type="Proteomes" id="UP000789901"/>
    </source>
</evidence>
<comment type="caution">
    <text evidence="2">The sequence shown here is derived from an EMBL/GenBank/DDBJ whole genome shotgun (WGS) entry which is preliminary data.</text>
</comment>
<dbReference type="EMBL" id="CAJVQB010056830">
    <property type="protein sequence ID" value="CAG8837886.1"/>
    <property type="molecule type" value="Genomic_DNA"/>
</dbReference>
<gene>
    <name evidence="2" type="ORF">GMARGA_LOCUS33708</name>
</gene>
<accession>A0ABN7WQC9</accession>
<evidence type="ECO:0000256" key="1">
    <source>
        <dbReference type="SAM" id="MobiDB-lite"/>
    </source>
</evidence>
<feature type="region of interest" description="Disordered" evidence="1">
    <location>
        <begin position="118"/>
        <end position="150"/>
    </location>
</feature>
<name>A0ABN7WQC9_GIGMA</name>
<sequence>KHTMLFSSSSIRAKNVGITVTCIKYEKPCLLFSTKKLLAKEREILESFLDTVLYMWNIISQYSINTNDDNSQQKDLQSDDPQPQSDNIDLQDDDLQGEYLQDYNQQLDENQQNINALAGPSYSNIESTEISDEEISDEDSYEEKEKEKMNNKTPNEIASFDEKIVIDPLYELFQKVFVNDSWNCASPIEKPYYLAEIFSLVCYHCRNQNVTKTSKDEQPLCVKCNGKPLPKKRFKWVKGTNKKGKQRVNN</sequence>
<keyword evidence="3" id="KW-1185">Reference proteome</keyword>
<feature type="compositionally biased region" description="Acidic residues" evidence="1">
    <location>
        <begin position="129"/>
        <end position="142"/>
    </location>
</feature>